<evidence type="ECO:0000256" key="2">
    <source>
        <dbReference type="ARBA" id="ARBA00008467"/>
    </source>
</evidence>
<evidence type="ECO:0000256" key="12">
    <source>
        <dbReference type="PIRSR" id="PIRSR000447-1"/>
    </source>
</evidence>
<dbReference type="GO" id="GO:0005829">
    <property type="term" value="C:cytosol"/>
    <property type="evidence" value="ECO:0007669"/>
    <property type="project" value="TreeGrafter"/>
</dbReference>
<comment type="function">
    <text evidence="11">Involved in the type II fatty acid elongation cycle. Catalyzes the elongation of a wide range of acyl-ACP by the addition of two carbons from malonyl-ACP to an acyl acceptor. Can efficiently catalyze the conversion of palmitoleoyl-ACP (cis-hexadec-9-enoyl-ACP) to cis-vaccenoyl-ACP (cis-octadec-11-enoyl-ACP), an essential step in the thermal regulation of fatty acid composition.</text>
</comment>
<keyword evidence="10 11" id="KW-0012">Acyltransferase</keyword>
<keyword evidence="9 11" id="KW-0275">Fatty acid biosynthesis</keyword>
<evidence type="ECO:0000256" key="11">
    <source>
        <dbReference type="PIRNR" id="PIRNR000447"/>
    </source>
</evidence>
<accession>A0A1F7RRR0</accession>
<dbReference type="PROSITE" id="PS00606">
    <property type="entry name" value="KS3_1"/>
    <property type="match status" value="1"/>
</dbReference>
<evidence type="ECO:0000256" key="13">
    <source>
        <dbReference type="RuleBase" id="RU003694"/>
    </source>
</evidence>
<comment type="similarity">
    <text evidence="2 11 13">Belongs to the thiolase-like superfamily. Beta-ketoacyl-ACP synthases family.</text>
</comment>
<dbReference type="PIRSF" id="PIRSF000447">
    <property type="entry name" value="KAS_II"/>
    <property type="match status" value="1"/>
</dbReference>
<comment type="catalytic activity">
    <reaction evidence="11">
        <text>a fatty acyl-[ACP] + malonyl-[ACP] + H(+) = a 3-oxoacyl-[ACP] + holo-[ACP] + CO2</text>
        <dbReference type="Rhea" id="RHEA:22836"/>
        <dbReference type="Rhea" id="RHEA-COMP:9623"/>
        <dbReference type="Rhea" id="RHEA-COMP:9685"/>
        <dbReference type="Rhea" id="RHEA-COMP:9916"/>
        <dbReference type="Rhea" id="RHEA-COMP:14125"/>
        <dbReference type="ChEBI" id="CHEBI:15378"/>
        <dbReference type="ChEBI" id="CHEBI:16526"/>
        <dbReference type="ChEBI" id="CHEBI:64479"/>
        <dbReference type="ChEBI" id="CHEBI:78449"/>
        <dbReference type="ChEBI" id="CHEBI:78776"/>
        <dbReference type="ChEBI" id="CHEBI:138651"/>
    </reaction>
</comment>
<name>A0A1F7RRR0_9BACT</name>
<evidence type="ECO:0000256" key="1">
    <source>
        <dbReference type="ARBA" id="ARBA00005194"/>
    </source>
</evidence>
<comment type="pathway">
    <text evidence="1 11">Lipid metabolism; fatty acid biosynthesis.</text>
</comment>
<evidence type="ECO:0000256" key="9">
    <source>
        <dbReference type="ARBA" id="ARBA00023160"/>
    </source>
</evidence>
<dbReference type="UniPathway" id="UPA00094"/>
<evidence type="ECO:0000256" key="6">
    <source>
        <dbReference type="ARBA" id="ARBA00022679"/>
    </source>
</evidence>
<dbReference type="PANTHER" id="PTHR11712:SF336">
    <property type="entry name" value="3-OXOACYL-[ACYL-CARRIER-PROTEIN] SYNTHASE, MITOCHONDRIAL"/>
    <property type="match status" value="1"/>
</dbReference>
<keyword evidence="6 11" id="KW-0808">Transferase</keyword>
<dbReference type="EMBL" id="MGDD01000256">
    <property type="protein sequence ID" value="OGL43724.1"/>
    <property type="molecule type" value="Genomic_DNA"/>
</dbReference>
<dbReference type="Proteomes" id="UP000179266">
    <property type="component" value="Unassembled WGS sequence"/>
</dbReference>
<dbReference type="InterPro" id="IPR016039">
    <property type="entry name" value="Thiolase-like"/>
</dbReference>
<evidence type="ECO:0000256" key="10">
    <source>
        <dbReference type="ARBA" id="ARBA00023315"/>
    </source>
</evidence>
<dbReference type="InterPro" id="IPR014030">
    <property type="entry name" value="Ketoacyl_synth_N"/>
</dbReference>
<comment type="catalytic activity">
    <reaction evidence="11">
        <text>(9Z)-hexadecenoyl-[ACP] + malonyl-[ACP] + H(+) = 3-oxo-(11Z)-octadecenoyl-[ACP] + holo-[ACP] + CO2</text>
        <dbReference type="Rhea" id="RHEA:55040"/>
        <dbReference type="Rhea" id="RHEA-COMP:9623"/>
        <dbReference type="Rhea" id="RHEA-COMP:9685"/>
        <dbReference type="Rhea" id="RHEA-COMP:10800"/>
        <dbReference type="Rhea" id="RHEA-COMP:14074"/>
        <dbReference type="ChEBI" id="CHEBI:15378"/>
        <dbReference type="ChEBI" id="CHEBI:16526"/>
        <dbReference type="ChEBI" id="CHEBI:64479"/>
        <dbReference type="ChEBI" id="CHEBI:78449"/>
        <dbReference type="ChEBI" id="CHEBI:83989"/>
        <dbReference type="ChEBI" id="CHEBI:138538"/>
        <dbReference type="EC" id="2.3.1.179"/>
    </reaction>
</comment>
<evidence type="ECO:0000256" key="3">
    <source>
        <dbReference type="ARBA" id="ARBA00012356"/>
    </source>
</evidence>
<proteinExistence type="inferred from homology"/>
<dbReference type="AlphaFoldDB" id="A0A1F7RRR0"/>
<dbReference type="CDD" id="cd00834">
    <property type="entry name" value="KAS_I_II"/>
    <property type="match status" value="1"/>
</dbReference>
<organism evidence="15 16">
    <name type="scientific">Candidatus Schekmanbacteria bacterium RBG_13_48_7</name>
    <dbReference type="NCBI Taxonomy" id="1817878"/>
    <lineage>
        <taxon>Bacteria</taxon>
        <taxon>Candidatus Schekmaniibacteriota</taxon>
    </lineage>
</organism>
<keyword evidence="7" id="KW-0276">Fatty acid metabolism</keyword>
<protein>
    <recommendedName>
        <fullName evidence="4 11">3-oxoacyl-[acyl-carrier-protein] synthase 2</fullName>
        <ecNumber evidence="3 11">2.3.1.179</ecNumber>
    </recommendedName>
</protein>
<dbReference type="EC" id="2.3.1.179" evidence="3 11"/>
<dbReference type="Gene3D" id="3.40.47.10">
    <property type="match status" value="1"/>
</dbReference>
<dbReference type="SMART" id="SM00825">
    <property type="entry name" value="PKS_KS"/>
    <property type="match status" value="1"/>
</dbReference>
<dbReference type="PANTHER" id="PTHR11712">
    <property type="entry name" value="POLYKETIDE SYNTHASE-RELATED"/>
    <property type="match status" value="1"/>
</dbReference>
<evidence type="ECO:0000313" key="16">
    <source>
        <dbReference type="Proteomes" id="UP000179266"/>
    </source>
</evidence>
<dbReference type="Pfam" id="PF02801">
    <property type="entry name" value="Ketoacyl-synt_C"/>
    <property type="match status" value="1"/>
</dbReference>
<evidence type="ECO:0000256" key="7">
    <source>
        <dbReference type="ARBA" id="ARBA00022832"/>
    </source>
</evidence>
<dbReference type="SUPFAM" id="SSF53901">
    <property type="entry name" value="Thiolase-like"/>
    <property type="match status" value="2"/>
</dbReference>
<dbReference type="PROSITE" id="PS52004">
    <property type="entry name" value="KS3_2"/>
    <property type="match status" value="1"/>
</dbReference>
<sequence>MQKRVVVTGLGILSPIGSNLKDFCENLRNGISGIRKITHFDASTYPSQIAGEIKDLDPLNHLSPRFINKTDRFTQLGVIATKLALQDSHLELQKIDLNRIGVVIGTSIGGLSVAEEQHTIFLEKGYKRINPFMQTSVFPSSCSSHIALYFNFHGSAETISTACASSNSAVGHAMGRIFSGDCDIVVTGGSDAAITPFILGSFCSLRLVSRKNEEPEKACKPFSKDRDGFALSEGCGILILEELEHALRRDAFIYGELLGYGATCDAHHITSSAPDAVYASMAMEKALKNANIDRTEIDYINCHGSATPSNDPIETLAIKKTFREKAYEIPISATKSMVGHTMGACGSIELVACFIMLQHGFIHPTINYNTPDPDCDLFYVPNHAIEKQLNRIMSISLGYGGQNSVIVLQRFKSL</sequence>
<dbReference type="InterPro" id="IPR000794">
    <property type="entry name" value="Beta-ketoacyl_synthase"/>
</dbReference>
<dbReference type="NCBIfam" id="TIGR03150">
    <property type="entry name" value="fabF"/>
    <property type="match status" value="1"/>
</dbReference>
<dbReference type="InterPro" id="IPR018201">
    <property type="entry name" value="Ketoacyl_synth_AS"/>
</dbReference>
<dbReference type="FunFam" id="3.40.47.10:FF:000018">
    <property type="entry name" value="3-oxoacyl-[acyl-carrier-protein] synthase 2"/>
    <property type="match status" value="1"/>
</dbReference>
<comment type="caution">
    <text evidence="15">The sequence shown here is derived from an EMBL/GenBank/DDBJ whole genome shotgun (WGS) entry which is preliminary data.</text>
</comment>
<dbReference type="InterPro" id="IPR014031">
    <property type="entry name" value="Ketoacyl_synth_C"/>
</dbReference>
<dbReference type="Pfam" id="PF00109">
    <property type="entry name" value="ketoacyl-synt"/>
    <property type="match status" value="1"/>
</dbReference>
<dbReference type="InterPro" id="IPR017568">
    <property type="entry name" value="3-oxoacyl-ACP_synth-2"/>
</dbReference>
<keyword evidence="8" id="KW-0443">Lipid metabolism</keyword>
<dbReference type="GO" id="GO:0006633">
    <property type="term" value="P:fatty acid biosynthetic process"/>
    <property type="evidence" value="ECO:0007669"/>
    <property type="project" value="UniProtKB-UniRule"/>
</dbReference>
<gene>
    <name evidence="15" type="ORF">A2161_20960</name>
</gene>
<dbReference type="GO" id="GO:0004315">
    <property type="term" value="F:3-oxoacyl-[acyl-carrier-protein] synthase activity"/>
    <property type="evidence" value="ECO:0007669"/>
    <property type="project" value="UniProtKB-UniRule"/>
</dbReference>
<dbReference type="InterPro" id="IPR020841">
    <property type="entry name" value="PKS_Beta-ketoAc_synthase_dom"/>
</dbReference>
<evidence type="ECO:0000256" key="4">
    <source>
        <dbReference type="ARBA" id="ARBA00014657"/>
    </source>
</evidence>
<evidence type="ECO:0000256" key="8">
    <source>
        <dbReference type="ARBA" id="ARBA00023098"/>
    </source>
</evidence>
<reference evidence="15 16" key="1">
    <citation type="journal article" date="2016" name="Nat. Commun.">
        <title>Thousands of microbial genomes shed light on interconnected biogeochemical processes in an aquifer system.</title>
        <authorList>
            <person name="Anantharaman K."/>
            <person name="Brown C.T."/>
            <person name="Hug L.A."/>
            <person name="Sharon I."/>
            <person name="Castelle C.J."/>
            <person name="Probst A.J."/>
            <person name="Thomas B.C."/>
            <person name="Singh A."/>
            <person name="Wilkins M.J."/>
            <person name="Karaoz U."/>
            <person name="Brodie E.L."/>
            <person name="Williams K.H."/>
            <person name="Hubbard S.S."/>
            <person name="Banfield J.F."/>
        </authorList>
    </citation>
    <scope>NUCLEOTIDE SEQUENCE [LARGE SCALE GENOMIC DNA]</scope>
</reference>
<evidence type="ECO:0000256" key="5">
    <source>
        <dbReference type="ARBA" id="ARBA00022516"/>
    </source>
</evidence>
<evidence type="ECO:0000313" key="15">
    <source>
        <dbReference type="EMBL" id="OGL43724.1"/>
    </source>
</evidence>
<feature type="active site" description="For beta-ketoacyl synthase activity" evidence="12">
    <location>
        <position position="163"/>
    </location>
</feature>
<keyword evidence="5 11" id="KW-0444">Lipid biosynthesis</keyword>
<feature type="domain" description="Ketosynthase family 3 (KS3)" evidence="14">
    <location>
        <begin position="2"/>
        <end position="410"/>
    </location>
</feature>
<evidence type="ECO:0000259" key="14">
    <source>
        <dbReference type="PROSITE" id="PS52004"/>
    </source>
</evidence>
<dbReference type="NCBIfam" id="NF005589">
    <property type="entry name" value="PRK07314.1"/>
    <property type="match status" value="1"/>
</dbReference>